<protein>
    <submittedName>
        <fullName evidence="4">PP2C family protein-serine/threonine phosphatase</fullName>
    </submittedName>
</protein>
<dbReference type="SMART" id="SM00331">
    <property type="entry name" value="PP2C_SIG"/>
    <property type="match status" value="1"/>
</dbReference>
<dbReference type="EMBL" id="BAAABM010000054">
    <property type="protein sequence ID" value="GAA0360768.1"/>
    <property type="molecule type" value="Genomic_DNA"/>
</dbReference>
<dbReference type="SUPFAM" id="SSF81606">
    <property type="entry name" value="PP2C-like"/>
    <property type="match status" value="1"/>
</dbReference>
<sequence length="391" mass="41908">MSASTSGYAGIVRRFQDVRAARPWAWWRGRALVLLPLALIAVIMVADFATGPRVHLGPLLIAAPALTASFAGPVEVALIGVAAIGAEVVIAAADRWRGLVEYESHLSSLVLMSVVIVFFSAVRRRHQRQLALVRSVAETAQQVLMRPLPERVGPLRIASLYLTAQEEARIGGDLYGAARIARGTRLIIGDVRGKGLAAVDTAALVIGAFCAAAHQRAALRDLLAFLDGAATVELATSEEGEAGAGENFVTAAVVDIPDEEPRVHIVNRGHPSPLLLTGGRVRELRATRPAPPLGLGNLAAPDAHADSFPFRPGDLLLLYTDGVIETRDADRRFYPLRERLLAWEEDDPGRLVERLHEDLCAYAADRLDDDVAVIAVKRMPGQGLGGLRSPS</sequence>
<evidence type="ECO:0000256" key="1">
    <source>
        <dbReference type="ARBA" id="ARBA00022801"/>
    </source>
</evidence>
<keyword evidence="2" id="KW-1133">Transmembrane helix</keyword>
<feature type="transmembrane region" description="Helical" evidence="2">
    <location>
        <begin position="104"/>
        <end position="122"/>
    </location>
</feature>
<gene>
    <name evidence="4" type="ORF">GCM10010151_58310</name>
</gene>
<reference evidence="4 5" key="1">
    <citation type="journal article" date="2019" name="Int. J. Syst. Evol. Microbiol.">
        <title>The Global Catalogue of Microorganisms (GCM) 10K type strain sequencing project: providing services to taxonomists for standard genome sequencing and annotation.</title>
        <authorList>
            <consortium name="The Broad Institute Genomics Platform"/>
            <consortium name="The Broad Institute Genome Sequencing Center for Infectious Disease"/>
            <person name="Wu L."/>
            <person name="Ma J."/>
        </authorList>
    </citation>
    <scope>NUCLEOTIDE SEQUENCE [LARGE SCALE GENOMIC DNA]</scope>
    <source>
        <strain evidence="4 5">JCM 3146</strain>
    </source>
</reference>
<proteinExistence type="predicted"/>
<keyword evidence="2" id="KW-0472">Membrane</keyword>
<keyword evidence="5" id="KW-1185">Reference proteome</keyword>
<feature type="transmembrane region" description="Helical" evidence="2">
    <location>
        <begin position="31"/>
        <end position="49"/>
    </location>
</feature>
<evidence type="ECO:0000313" key="4">
    <source>
        <dbReference type="EMBL" id="GAA0360768.1"/>
    </source>
</evidence>
<comment type="caution">
    <text evidence="4">The sequence shown here is derived from an EMBL/GenBank/DDBJ whole genome shotgun (WGS) entry which is preliminary data.</text>
</comment>
<dbReference type="Proteomes" id="UP001501822">
    <property type="component" value="Unassembled WGS sequence"/>
</dbReference>
<dbReference type="PANTHER" id="PTHR43156:SF2">
    <property type="entry name" value="STAGE II SPORULATION PROTEIN E"/>
    <property type="match status" value="1"/>
</dbReference>
<dbReference type="Gene3D" id="3.60.40.10">
    <property type="entry name" value="PPM-type phosphatase domain"/>
    <property type="match status" value="1"/>
</dbReference>
<name>A0ABN0XCI5_9ACTN</name>
<evidence type="ECO:0000256" key="2">
    <source>
        <dbReference type="SAM" id="Phobius"/>
    </source>
</evidence>
<dbReference type="InterPro" id="IPR036457">
    <property type="entry name" value="PPM-type-like_dom_sf"/>
</dbReference>
<dbReference type="Pfam" id="PF07228">
    <property type="entry name" value="SpoIIE"/>
    <property type="match status" value="1"/>
</dbReference>
<evidence type="ECO:0000313" key="5">
    <source>
        <dbReference type="Proteomes" id="UP001501822"/>
    </source>
</evidence>
<dbReference type="PANTHER" id="PTHR43156">
    <property type="entry name" value="STAGE II SPORULATION PROTEIN E-RELATED"/>
    <property type="match status" value="1"/>
</dbReference>
<accession>A0ABN0XCI5</accession>
<keyword evidence="1" id="KW-0378">Hydrolase</keyword>
<dbReference type="InterPro" id="IPR001932">
    <property type="entry name" value="PPM-type_phosphatase-like_dom"/>
</dbReference>
<dbReference type="InterPro" id="IPR052016">
    <property type="entry name" value="Bact_Sigma-Reg"/>
</dbReference>
<organism evidence="4 5">
    <name type="scientific">Actinoallomurus spadix</name>
    <dbReference type="NCBI Taxonomy" id="79912"/>
    <lineage>
        <taxon>Bacteria</taxon>
        <taxon>Bacillati</taxon>
        <taxon>Actinomycetota</taxon>
        <taxon>Actinomycetes</taxon>
        <taxon>Streptosporangiales</taxon>
        <taxon>Thermomonosporaceae</taxon>
        <taxon>Actinoallomurus</taxon>
    </lineage>
</organism>
<evidence type="ECO:0000259" key="3">
    <source>
        <dbReference type="SMART" id="SM00331"/>
    </source>
</evidence>
<keyword evidence="2" id="KW-0812">Transmembrane</keyword>
<feature type="domain" description="PPM-type phosphatase" evidence="3">
    <location>
        <begin position="155"/>
        <end position="378"/>
    </location>
</feature>
<feature type="transmembrane region" description="Helical" evidence="2">
    <location>
        <begin position="61"/>
        <end position="84"/>
    </location>
</feature>